<keyword evidence="1" id="KW-1133">Transmembrane helix</keyword>
<dbReference type="RefSeq" id="WP_187107881.1">
    <property type="nucleotide sequence ID" value="NZ_KQ235737.1"/>
</dbReference>
<keyword evidence="1" id="KW-0472">Membrane</keyword>
<feature type="transmembrane region" description="Helical" evidence="1">
    <location>
        <begin position="30"/>
        <end position="47"/>
    </location>
</feature>
<evidence type="ECO:0000313" key="3">
    <source>
        <dbReference type="Proteomes" id="UP000004925"/>
    </source>
</evidence>
<feature type="transmembrane region" description="Helical" evidence="1">
    <location>
        <begin position="6"/>
        <end position="23"/>
    </location>
</feature>
<dbReference type="Proteomes" id="UP000004925">
    <property type="component" value="Unassembled WGS sequence"/>
</dbReference>
<reference evidence="3" key="1">
    <citation type="submission" date="2011-10" db="EMBL/GenBank/DDBJ databases">
        <title>The Genome Sequence of Fusobacterium sp. 4_1_13.</title>
        <authorList>
            <consortium name="The Broad Institute Genome Sequencing Platform"/>
            <person name="Earl A."/>
            <person name="Ward D."/>
            <person name="Feldgarden M."/>
            <person name="Gevers D."/>
            <person name="Strauss J."/>
            <person name="Ambrose C."/>
            <person name="Allen-Vercoe E."/>
            <person name="Young S.K."/>
            <person name="Zeng Q."/>
            <person name="Gargeya S."/>
            <person name="Fitzgerald M."/>
            <person name="Haas B."/>
            <person name="Abouelleil A."/>
            <person name="Alvarado L."/>
            <person name="Arachchi H.M."/>
            <person name="Berlin A."/>
            <person name="Brown A."/>
            <person name="Chapman S.B."/>
            <person name="Chen Z."/>
            <person name="Dunbar C."/>
            <person name="Freedman E."/>
            <person name="Gearin G."/>
            <person name="Goldberg J."/>
            <person name="Griggs A."/>
            <person name="Gujja S."/>
            <person name="Heiman D."/>
            <person name="Howarth C."/>
            <person name="Larson L."/>
            <person name="Lui A."/>
            <person name="MacDonald P.J."/>
            <person name="Montmayeur A."/>
            <person name="Murphy C."/>
            <person name="Neiman D."/>
            <person name="Pearson M."/>
            <person name="Priest M."/>
            <person name="Roberts A."/>
            <person name="Saif S."/>
            <person name="Shea T."/>
            <person name="Shenoy N."/>
            <person name="Sisk P."/>
            <person name="Stolte C."/>
            <person name="Sykes S."/>
            <person name="Wortman J."/>
            <person name="Nusbaum C."/>
            <person name="Birren B."/>
        </authorList>
    </citation>
    <scope>NUCLEOTIDE SEQUENCE [LARGE SCALE GENOMIC DNA]</scope>
    <source>
        <strain evidence="3">4_1_13</strain>
    </source>
</reference>
<dbReference type="EMBL" id="ACDE02000019">
    <property type="protein sequence ID" value="KMV74435.1"/>
    <property type="molecule type" value="Genomic_DNA"/>
</dbReference>
<name>A0A0K9CLG7_FUSVC</name>
<evidence type="ECO:0000256" key="1">
    <source>
        <dbReference type="SAM" id="Phobius"/>
    </source>
</evidence>
<comment type="caution">
    <text evidence="2">The sequence shown here is derived from an EMBL/GenBank/DDBJ whole genome shotgun (WGS) entry which is preliminary data.</text>
</comment>
<gene>
    <name evidence="2" type="ORF">FSCG_02155</name>
</gene>
<keyword evidence="1" id="KW-0812">Transmembrane</keyword>
<dbReference type="AlphaFoldDB" id="A0A0K9CLG7"/>
<proteinExistence type="predicted"/>
<accession>A0A0K9CLG7</accession>
<organism evidence="2 3">
    <name type="scientific">Fusobacterium vincentii 4_1_13</name>
    <dbReference type="NCBI Taxonomy" id="469606"/>
    <lineage>
        <taxon>Bacteria</taxon>
        <taxon>Fusobacteriati</taxon>
        <taxon>Fusobacteriota</taxon>
        <taxon>Fusobacteriia</taxon>
        <taxon>Fusobacteriales</taxon>
        <taxon>Fusobacteriaceae</taxon>
        <taxon>Fusobacterium</taxon>
    </lineage>
</organism>
<protein>
    <submittedName>
        <fullName evidence="2">Uncharacterized protein</fullName>
    </submittedName>
</protein>
<sequence length="48" mass="5852">MDKEKYFTLIWITFFILVDYFFRNNIKAKLIVKGSLVLIIFLRILKII</sequence>
<evidence type="ECO:0000313" key="2">
    <source>
        <dbReference type="EMBL" id="KMV74435.1"/>
    </source>
</evidence>